<gene>
    <name evidence="9" type="ORF">OSB04_025251</name>
</gene>
<dbReference type="Gene3D" id="3.30.70.270">
    <property type="match status" value="2"/>
</dbReference>
<dbReference type="SUPFAM" id="SSF56672">
    <property type="entry name" value="DNA/RNA polymerases"/>
    <property type="match status" value="1"/>
</dbReference>
<evidence type="ECO:0000256" key="1">
    <source>
        <dbReference type="ARBA" id="ARBA00022679"/>
    </source>
</evidence>
<dbReference type="InterPro" id="IPR043128">
    <property type="entry name" value="Rev_trsase/Diguanyl_cyclase"/>
</dbReference>
<keyword evidence="6" id="KW-0695">RNA-directed DNA polymerase</keyword>
<evidence type="ECO:0000313" key="9">
    <source>
        <dbReference type="EMBL" id="KAJ9545544.1"/>
    </source>
</evidence>
<dbReference type="CDD" id="cd09274">
    <property type="entry name" value="RNase_HI_RT_Ty3"/>
    <property type="match status" value="1"/>
</dbReference>
<protein>
    <recommendedName>
        <fullName evidence="11">Reverse transcriptase domain-containing protein</fullName>
    </recommendedName>
</protein>
<evidence type="ECO:0000256" key="3">
    <source>
        <dbReference type="ARBA" id="ARBA00022722"/>
    </source>
</evidence>
<reference evidence="9" key="1">
    <citation type="submission" date="2023-03" db="EMBL/GenBank/DDBJ databases">
        <title>Chromosome-scale reference genome and RAD-based genetic map of yellow starthistle (Centaurea solstitialis) reveal putative structural variation and QTLs associated with invader traits.</title>
        <authorList>
            <person name="Reatini B."/>
            <person name="Cang F.A."/>
            <person name="Jiang Q."/>
            <person name="Mckibben M.T.W."/>
            <person name="Barker M.S."/>
            <person name="Rieseberg L.H."/>
            <person name="Dlugosch K.M."/>
        </authorList>
    </citation>
    <scope>NUCLEOTIDE SEQUENCE</scope>
    <source>
        <strain evidence="9">CAN-66</strain>
        <tissue evidence="9">Leaf</tissue>
    </source>
</reference>
<dbReference type="InterPro" id="IPR041373">
    <property type="entry name" value="RT_RNaseH"/>
</dbReference>
<accession>A0AA38SPD5</accession>
<evidence type="ECO:0000256" key="5">
    <source>
        <dbReference type="ARBA" id="ARBA00022801"/>
    </source>
</evidence>
<evidence type="ECO:0000256" key="4">
    <source>
        <dbReference type="ARBA" id="ARBA00022759"/>
    </source>
</evidence>
<keyword evidence="10" id="KW-1185">Reference proteome</keyword>
<dbReference type="InterPro" id="IPR043502">
    <property type="entry name" value="DNA/RNA_pol_sf"/>
</dbReference>
<dbReference type="EMBL" id="JARYMX010000006">
    <property type="protein sequence ID" value="KAJ9545544.1"/>
    <property type="molecule type" value="Genomic_DNA"/>
</dbReference>
<keyword evidence="3" id="KW-0540">Nuclease</keyword>
<feature type="domain" description="Reverse transcriptase" evidence="7">
    <location>
        <begin position="2"/>
        <end position="143"/>
    </location>
</feature>
<dbReference type="PANTHER" id="PTHR37984">
    <property type="entry name" value="PROTEIN CBG26694"/>
    <property type="match status" value="1"/>
</dbReference>
<evidence type="ECO:0000259" key="7">
    <source>
        <dbReference type="Pfam" id="PF00078"/>
    </source>
</evidence>
<dbReference type="CDD" id="cd01647">
    <property type="entry name" value="RT_LTR"/>
    <property type="match status" value="1"/>
</dbReference>
<proteinExistence type="predicted"/>
<evidence type="ECO:0000256" key="6">
    <source>
        <dbReference type="ARBA" id="ARBA00022918"/>
    </source>
</evidence>
<keyword evidence="1" id="KW-0808">Transferase</keyword>
<dbReference type="Gene3D" id="3.10.10.10">
    <property type="entry name" value="HIV Type 1 Reverse Transcriptase, subunit A, domain 1"/>
    <property type="match status" value="1"/>
</dbReference>
<dbReference type="Proteomes" id="UP001172457">
    <property type="component" value="Chromosome 6"/>
</dbReference>
<evidence type="ECO:0000259" key="8">
    <source>
        <dbReference type="Pfam" id="PF17917"/>
    </source>
</evidence>
<dbReference type="Pfam" id="PF00078">
    <property type="entry name" value="RVT_1"/>
    <property type="match status" value="1"/>
</dbReference>
<keyword evidence="5" id="KW-0378">Hydrolase</keyword>
<evidence type="ECO:0000313" key="10">
    <source>
        <dbReference type="Proteomes" id="UP001172457"/>
    </source>
</evidence>
<dbReference type="InterPro" id="IPR050951">
    <property type="entry name" value="Retrovirus_Pol_polyprotein"/>
</dbReference>
<comment type="caution">
    <text evidence="9">The sequence shown here is derived from an EMBL/GenBank/DDBJ whole genome shotgun (WGS) entry which is preliminary data.</text>
</comment>
<name>A0AA38SPD5_9ASTR</name>
<dbReference type="InterPro" id="IPR000477">
    <property type="entry name" value="RT_dom"/>
</dbReference>
<dbReference type="GO" id="GO:0016787">
    <property type="term" value="F:hydrolase activity"/>
    <property type="evidence" value="ECO:0007669"/>
    <property type="project" value="UniProtKB-KW"/>
</dbReference>
<evidence type="ECO:0000256" key="2">
    <source>
        <dbReference type="ARBA" id="ARBA00022695"/>
    </source>
</evidence>
<sequence length="438" mass="51558">MCIDYRELNKLTVKNRYPLPRIDDLFDQLQGAAWFSKIDLRSEYHQLKVREEDVHKTAFRTRYGHFELMVDKCTCGVLDLMNRVCRPMLDRLVIVFIDDILIYSKSKEDHVWHLREVDFAREQLYAKFSKCDFWLQEVQVLGHLVNQEGIKVDPAKVEAVMKWEIPKSPTEIRSFLALAGYYRWFIQDFSKIAVPLTKLIRKNVGFALEEEQQSAFETLRQNLCEAPVLTLPEGVEDMIVYCDASYDGLGCVISYASRQLKTHEVNYPTHDLELAAVVFAVKIWRHYLYGVRCTIFTNHKSLRYFLDQPNLNMRQRRWLDVVKDYDWEILYHPGKTNVVSNYVQKLTNQRLHIQCYKTLEGHSCEDLYIYPVMFVFLNRDSNQFGPRSLKNPTNVVADTLSRKTCHVLLRVPLIRCDYRREPEVRTDQRAISTVGAGY</sequence>
<organism evidence="9 10">
    <name type="scientific">Centaurea solstitialis</name>
    <name type="common">yellow star-thistle</name>
    <dbReference type="NCBI Taxonomy" id="347529"/>
    <lineage>
        <taxon>Eukaryota</taxon>
        <taxon>Viridiplantae</taxon>
        <taxon>Streptophyta</taxon>
        <taxon>Embryophyta</taxon>
        <taxon>Tracheophyta</taxon>
        <taxon>Spermatophyta</taxon>
        <taxon>Magnoliopsida</taxon>
        <taxon>eudicotyledons</taxon>
        <taxon>Gunneridae</taxon>
        <taxon>Pentapetalae</taxon>
        <taxon>asterids</taxon>
        <taxon>campanulids</taxon>
        <taxon>Asterales</taxon>
        <taxon>Asteraceae</taxon>
        <taxon>Carduoideae</taxon>
        <taxon>Cardueae</taxon>
        <taxon>Centaureinae</taxon>
        <taxon>Centaurea</taxon>
    </lineage>
</organism>
<keyword evidence="4" id="KW-0255">Endonuclease</keyword>
<dbReference type="Pfam" id="PF17917">
    <property type="entry name" value="RT_RNaseH"/>
    <property type="match status" value="1"/>
</dbReference>
<dbReference type="GO" id="GO:0004519">
    <property type="term" value="F:endonuclease activity"/>
    <property type="evidence" value="ECO:0007669"/>
    <property type="project" value="UniProtKB-KW"/>
</dbReference>
<dbReference type="PANTHER" id="PTHR37984:SF5">
    <property type="entry name" value="PROTEIN NYNRIN-LIKE"/>
    <property type="match status" value="1"/>
</dbReference>
<dbReference type="FunFam" id="3.30.70.270:FF:000020">
    <property type="entry name" value="Transposon Tf2-6 polyprotein-like Protein"/>
    <property type="match status" value="1"/>
</dbReference>
<keyword evidence="2" id="KW-0548">Nucleotidyltransferase</keyword>
<evidence type="ECO:0008006" key="11">
    <source>
        <dbReference type="Google" id="ProtNLM"/>
    </source>
</evidence>
<dbReference type="GO" id="GO:0003964">
    <property type="term" value="F:RNA-directed DNA polymerase activity"/>
    <property type="evidence" value="ECO:0007669"/>
    <property type="project" value="UniProtKB-KW"/>
</dbReference>
<dbReference type="AlphaFoldDB" id="A0AA38SPD5"/>
<feature type="domain" description="Reverse transcriptase RNase H-like" evidence="8">
    <location>
        <begin position="237"/>
        <end position="325"/>
    </location>
</feature>